<proteinExistence type="predicted"/>
<dbReference type="AlphaFoldDB" id="A0A168E909"/>
<dbReference type="Proteomes" id="UP000078544">
    <property type="component" value="Unassembled WGS sequence"/>
</dbReference>
<dbReference type="EMBL" id="AZGY01000005">
    <property type="protein sequence ID" value="KZZ98548.1"/>
    <property type="molecule type" value="Genomic_DNA"/>
</dbReference>
<sequence length="357" mass="39399">MLESVLMVLGFLWMLLCRAVFNTTWIIVLMFAIHWFIPEVKVADGDASNNSNGDRKDPGGQCRRHNDGQDNSQDDSRGGGGGTGPNARNSNSQTGAGPQNNTQNSQDGGKGSSSQTNRKETKPDGAGSAAAKHGPSQAGAPSPTTRVPGRHGAGGSPHRKPRAPNMCSQPRQQCIANEQLCAFLHRLTDELEQQSADEQRRTGHLNRTIAQLNSESSQLQHQLKVLYMTQARYAQDEAHMRAACLVHEMNHQQAAEDLYECRLALRCTEGCVARQKKEFVIHWRRNNTALARLTMALKGICSRNRGKMPQSWVALRALRNRLRRTRDVQHKVLKWNGVQGLAGLLAEETNPAETMIS</sequence>
<name>A0A168E909_9HYPO</name>
<organism evidence="3 4">
    <name type="scientific">Moelleriella libera RCEF 2490</name>
    <dbReference type="NCBI Taxonomy" id="1081109"/>
    <lineage>
        <taxon>Eukaryota</taxon>
        <taxon>Fungi</taxon>
        <taxon>Dikarya</taxon>
        <taxon>Ascomycota</taxon>
        <taxon>Pezizomycotina</taxon>
        <taxon>Sordariomycetes</taxon>
        <taxon>Hypocreomycetidae</taxon>
        <taxon>Hypocreales</taxon>
        <taxon>Clavicipitaceae</taxon>
        <taxon>Moelleriella</taxon>
    </lineage>
</organism>
<accession>A0A168E909</accession>
<keyword evidence="2" id="KW-0812">Transmembrane</keyword>
<comment type="caution">
    <text evidence="3">The sequence shown here is derived from an EMBL/GenBank/DDBJ whole genome shotgun (WGS) entry which is preliminary data.</text>
</comment>
<feature type="compositionally biased region" description="Basic and acidic residues" evidence="1">
    <location>
        <begin position="53"/>
        <end position="68"/>
    </location>
</feature>
<protein>
    <submittedName>
        <fullName evidence="3">Uncharacterized protein</fullName>
    </submittedName>
</protein>
<reference evidence="3 4" key="1">
    <citation type="journal article" date="2016" name="Genome Biol. Evol.">
        <title>Divergent and convergent evolution of fungal pathogenicity.</title>
        <authorList>
            <person name="Shang Y."/>
            <person name="Xiao G."/>
            <person name="Zheng P."/>
            <person name="Cen K."/>
            <person name="Zhan S."/>
            <person name="Wang C."/>
        </authorList>
    </citation>
    <scope>NUCLEOTIDE SEQUENCE [LARGE SCALE GENOMIC DNA]</scope>
    <source>
        <strain evidence="3 4">RCEF 2490</strain>
    </source>
</reference>
<keyword evidence="4" id="KW-1185">Reference proteome</keyword>
<evidence type="ECO:0000313" key="3">
    <source>
        <dbReference type="EMBL" id="KZZ98548.1"/>
    </source>
</evidence>
<keyword evidence="2" id="KW-0472">Membrane</keyword>
<evidence type="ECO:0000256" key="1">
    <source>
        <dbReference type="SAM" id="MobiDB-lite"/>
    </source>
</evidence>
<feature type="compositionally biased region" description="Polar residues" evidence="1">
    <location>
        <begin position="86"/>
        <end position="116"/>
    </location>
</feature>
<evidence type="ECO:0000313" key="4">
    <source>
        <dbReference type="Proteomes" id="UP000078544"/>
    </source>
</evidence>
<keyword evidence="2" id="KW-1133">Transmembrane helix</keyword>
<gene>
    <name evidence="3" type="ORF">AAL_03066</name>
</gene>
<feature type="transmembrane region" description="Helical" evidence="2">
    <location>
        <begin position="12"/>
        <end position="37"/>
    </location>
</feature>
<feature type="region of interest" description="Disordered" evidence="1">
    <location>
        <begin position="47"/>
        <end position="169"/>
    </location>
</feature>
<evidence type="ECO:0000256" key="2">
    <source>
        <dbReference type="SAM" id="Phobius"/>
    </source>
</evidence>